<comment type="caution">
    <text evidence="3">The sequence shown here is derived from an EMBL/GenBank/DDBJ whole genome shotgun (WGS) entry which is preliminary data.</text>
</comment>
<dbReference type="InterPro" id="IPR038461">
    <property type="entry name" value="Schlafen_AlbA_2_dom_sf"/>
</dbReference>
<keyword evidence="4" id="KW-1185">Reference proteome</keyword>
<dbReference type="Proteomes" id="UP001439008">
    <property type="component" value="Unassembled WGS sequence"/>
</dbReference>
<dbReference type="InterPro" id="IPR029684">
    <property type="entry name" value="Schlafen"/>
</dbReference>
<sequence length="201" mass="23111">MTMFNAVQMEPLNRSLKIPRTRGNVADLSKNFFYRHDIYPSDESRFIEFKALTKATHLAQRIMDIAEKYMVAFLNADGGKTFCGILDTGYILGLKMPRKLRDEIRLGIDSLVAQIRPAVPNDLYSVTFIPVFSRFEQIEDFYVMCLECKKGNDIYVDSKHVYFFTLERLDSQRRKCEDDECSDGTSTLAEEVGRKSTEGEA</sequence>
<organism evidence="3 4">
    <name type="scientific">Bonamia ostreae</name>
    <dbReference type="NCBI Taxonomy" id="126728"/>
    <lineage>
        <taxon>Eukaryota</taxon>
        <taxon>Sar</taxon>
        <taxon>Rhizaria</taxon>
        <taxon>Endomyxa</taxon>
        <taxon>Ascetosporea</taxon>
        <taxon>Haplosporida</taxon>
        <taxon>Bonamia</taxon>
    </lineage>
</organism>
<evidence type="ECO:0000256" key="1">
    <source>
        <dbReference type="SAM" id="MobiDB-lite"/>
    </source>
</evidence>
<feature type="domain" description="Schlafen AlbA-2" evidence="2">
    <location>
        <begin position="43"/>
        <end position="163"/>
    </location>
</feature>
<dbReference type="PANTHER" id="PTHR12155:SF41">
    <property type="entry name" value="SCHLAFEN ALBA-2 DOMAIN-CONTAINING PROTEIN"/>
    <property type="match status" value="1"/>
</dbReference>
<feature type="region of interest" description="Disordered" evidence="1">
    <location>
        <begin position="177"/>
        <end position="201"/>
    </location>
</feature>
<evidence type="ECO:0000313" key="3">
    <source>
        <dbReference type="EMBL" id="MES1919041.1"/>
    </source>
</evidence>
<feature type="compositionally biased region" description="Basic and acidic residues" evidence="1">
    <location>
        <begin position="191"/>
        <end position="201"/>
    </location>
</feature>
<dbReference type="GO" id="GO:0003677">
    <property type="term" value="F:DNA binding"/>
    <property type="evidence" value="ECO:0007669"/>
    <property type="project" value="UniProtKB-KW"/>
</dbReference>
<reference evidence="3 4" key="1">
    <citation type="journal article" date="2024" name="BMC Biol.">
        <title>Comparative genomics of Ascetosporea gives new insight into the evolutionary basis for animal parasitism in Rhizaria.</title>
        <authorList>
            <person name="Hiltunen Thoren M."/>
            <person name="Onut-Brannstrom I."/>
            <person name="Alfjorden A."/>
            <person name="Peckova H."/>
            <person name="Swords F."/>
            <person name="Hooper C."/>
            <person name="Holzer A.S."/>
            <person name="Bass D."/>
            <person name="Burki F."/>
        </authorList>
    </citation>
    <scope>NUCLEOTIDE SEQUENCE [LARGE SCALE GENOMIC DNA]</scope>
    <source>
        <strain evidence="3">20-A016</strain>
    </source>
</reference>
<dbReference type="Gene3D" id="3.30.950.30">
    <property type="entry name" value="Schlafen, AAA domain"/>
    <property type="match status" value="1"/>
</dbReference>
<accession>A0ABV2AH85</accession>
<evidence type="ECO:0000259" key="2">
    <source>
        <dbReference type="Pfam" id="PF04326"/>
    </source>
</evidence>
<gene>
    <name evidence="3" type="primary">SLFNL1</name>
    <name evidence="3" type="ORF">MHBO_000915</name>
</gene>
<protein>
    <submittedName>
        <fullName evidence="3">DNA-binding domain</fullName>
    </submittedName>
</protein>
<proteinExistence type="predicted"/>
<keyword evidence="3" id="KW-0238">DNA-binding</keyword>
<dbReference type="PANTHER" id="PTHR12155">
    <property type="entry name" value="SCHLAFEN"/>
    <property type="match status" value="1"/>
</dbReference>
<dbReference type="EMBL" id="JBDODL010000185">
    <property type="protein sequence ID" value="MES1919041.1"/>
    <property type="molecule type" value="Genomic_DNA"/>
</dbReference>
<name>A0ABV2AH85_9EUKA</name>
<evidence type="ECO:0000313" key="4">
    <source>
        <dbReference type="Proteomes" id="UP001439008"/>
    </source>
</evidence>
<dbReference type="Pfam" id="PF04326">
    <property type="entry name" value="SLFN_AlbA_2"/>
    <property type="match status" value="1"/>
</dbReference>
<dbReference type="InterPro" id="IPR007421">
    <property type="entry name" value="Schlafen_AlbA_2_dom"/>
</dbReference>